<accession>A0ABR0ZY88</accession>
<dbReference type="Pfam" id="PF00400">
    <property type="entry name" value="WD40"/>
    <property type="match status" value="1"/>
</dbReference>
<reference evidence="5 6" key="1">
    <citation type="submission" date="2021-05" db="EMBL/GenBank/DDBJ databases">
        <authorList>
            <person name="Zahm M."/>
            <person name="Klopp C."/>
            <person name="Cabau C."/>
            <person name="Kuhl H."/>
            <person name="Suciu R."/>
            <person name="Ciorpac M."/>
            <person name="Holostenco D."/>
            <person name="Gessner J."/>
            <person name="Wuertz S."/>
            <person name="Hohne C."/>
            <person name="Stock M."/>
            <person name="Gislard M."/>
            <person name="Lluch J."/>
            <person name="Milhes M."/>
            <person name="Lampietro C."/>
            <person name="Lopez Roques C."/>
            <person name="Donnadieu C."/>
            <person name="Du K."/>
            <person name="Schartl M."/>
            <person name="Guiguen Y."/>
        </authorList>
    </citation>
    <scope>NUCLEOTIDE SEQUENCE [LARGE SCALE GENOMIC DNA]</scope>
    <source>
        <strain evidence="5">Hh-F2</strain>
        <tissue evidence="5">Blood</tissue>
    </source>
</reference>
<dbReference type="SUPFAM" id="SSF50978">
    <property type="entry name" value="WD40 repeat-like"/>
    <property type="match status" value="1"/>
</dbReference>
<dbReference type="InterPro" id="IPR001680">
    <property type="entry name" value="WD40_rpt"/>
</dbReference>
<keyword evidence="2" id="KW-0853">WD repeat</keyword>
<evidence type="ECO:0000256" key="1">
    <source>
        <dbReference type="ARBA" id="ARBA00004123"/>
    </source>
</evidence>
<dbReference type="InterPro" id="IPR015943">
    <property type="entry name" value="WD40/YVTN_repeat-like_dom_sf"/>
</dbReference>
<keyword evidence="4" id="KW-0539">Nucleus</keyword>
<gene>
    <name evidence="5" type="ORF">HHUSO_G6702</name>
</gene>
<dbReference type="InterPro" id="IPR036322">
    <property type="entry name" value="WD40_repeat_dom_sf"/>
</dbReference>
<dbReference type="SMART" id="SM00320">
    <property type="entry name" value="WD40"/>
    <property type="match status" value="2"/>
</dbReference>
<evidence type="ECO:0000256" key="2">
    <source>
        <dbReference type="ARBA" id="ARBA00022574"/>
    </source>
</evidence>
<evidence type="ECO:0000256" key="4">
    <source>
        <dbReference type="ARBA" id="ARBA00023242"/>
    </source>
</evidence>
<organism evidence="5 6">
    <name type="scientific">Huso huso</name>
    <name type="common">Beluga</name>
    <name type="synonym">Acipenser huso</name>
    <dbReference type="NCBI Taxonomy" id="61971"/>
    <lineage>
        <taxon>Eukaryota</taxon>
        <taxon>Metazoa</taxon>
        <taxon>Chordata</taxon>
        <taxon>Craniata</taxon>
        <taxon>Vertebrata</taxon>
        <taxon>Euteleostomi</taxon>
        <taxon>Actinopterygii</taxon>
        <taxon>Chondrostei</taxon>
        <taxon>Acipenseriformes</taxon>
        <taxon>Acipenseridae</taxon>
        <taxon>Huso</taxon>
    </lineage>
</organism>
<keyword evidence="6" id="KW-1185">Reference proteome</keyword>
<dbReference type="EMBL" id="JAHFZB010000005">
    <property type="protein sequence ID" value="KAK6489784.1"/>
    <property type="molecule type" value="Genomic_DNA"/>
</dbReference>
<evidence type="ECO:0000313" key="5">
    <source>
        <dbReference type="EMBL" id="KAK6489784.1"/>
    </source>
</evidence>
<dbReference type="Gene3D" id="2.130.10.10">
    <property type="entry name" value="YVTN repeat-like/Quinoprotein amine dehydrogenase"/>
    <property type="match status" value="2"/>
</dbReference>
<dbReference type="Proteomes" id="UP001369086">
    <property type="component" value="Unassembled WGS sequence"/>
</dbReference>
<dbReference type="PANTHER" id="PTHR22652:SF0">
    <property type="entry name" value="NUCLEOPORIN NUP43"/>
    <property type="match status" value="1"/>
</dbReference>
<keyword evidence="3" id="KW-0677">Repeat</keyword>
<name>A0ABR0ZY88_HUSHU</name>
<dbReference type="PANTHER" id="PTHR22652">
    <property type="entry name" value="NUCLEOPORIN NUP43"/>
    <property type="match status" value="1"/>
</dbReference>
<comment type="caution">
    <text evidence="5">The sequence shown here is derived from an EMBL/GenBank/DDBJ whole genome shotgun (WGS) entry which is preliminary data.</text>
</comment>
<sequence length="252" mass="27956">MDLGYPQDNTVSIWSVAEQAVQDEYEGDPQLLCEYKHDGDVMDLQFMDQERIITASSTGSVTIFRHYPNSQDWRQSAPALCRQAPESTAHCGNRGSGWHAVRQGNIPYSVMEAHSAEMWEVHFHPSSPDHLFTCSEDGSLWHWEKSTTTGTPAFLQGGRNTTIPSRSTIAPASINQSLISSWLTSDSSEGRLETTSMLPSQTMSSLDVLGQCLVYVTFSGTPNVKNNTLPRQIVIFVTISDVQLLTVWRSLG</sequence>
<protein>
    <submittedName>
        <fullName evidence="5">Nucleoporin Nup43-like</fullName>
    </submittedName>
</protein>
<comment type="subcellular location">
    <subcellularLocation>
        <location evidence="1">Nucleus</location>
    </subcellularLocation>
</comment>
<evidence type="ECO:0000313" key="6">
    <source>
        <dbReference type="Proteomes" id="UP001369086"/>
    </source>
</evidence>
<evidence type="ECO:0000256" key="3">
    <source>
        <dbReference type="ARBA" id="ARBA00022737"/>
    </source>
</evidence>
<proteinExistence type="predicted"/>